<sequence length="68" mass="7514">MNRIPLTEFVESHGQDKAAQYLGLSQGGISKALRADRQVFVLVEPNGEYRAEEIKPFPAQAVRKKSAA</sequence>
<dbReference type="SUPFAM" id="SSF47413">
    <property type="entry name" value="lambda repressor-like DNA-binding domains"/>
    <property type="match status" value="1"/>
</dbReference>
<dbReference type="Proteomes" id="UP000678091">
    <property type="component" value="Segment"/>
</dbReference>
<dbReference type="InterPro" id="IPR010982">
    <property type="entry name" value="Lambda_DNA-bd_dom_sf"/>
</dbReference>
<dbReference type="InterPro" id="IPR000655">
    <property type="entry name" value="Cro-like"/>
</dbReference>
<accession>A0A8E7FPQ4</accession>
<dbReference type="EMBL" id="MW862109">
    <property type="protein sequence ID" value="QVW29120.1"/>
    <property type="molecule type" value="Genomic_DNA"/>
</dbReference>
<dbReference type="GO" id="GO:0003677">
    <property type="term" value="F:DNA binding"/>
    <property type="evidence" value="ECO:0007669"/>
    <property type="project" value="InterPro"/>
</dbReference>
<evidence type="ECO:0000313" key="2">
    <source>
        <dbReference type="Proteomes" id="UP000678091"/>
    </source>
</evidence>
<keyword evidence="2" id="KW-1185">Reference proteome</keyword>
<dbReference type="InterPro" id="IPR038202">
    <property type="entry name" value="Cro_sf"/>
</dbReference>
<reference evidence="1" key="1">
    <citation type="submission" date="2021-04" db="EMBL/GenBank/DDBJ databases">
        <title>A novel bacteriophage against Pseudomonas syringae pv. tomato and it's prophylactic efficacy.</title>
        <authorList>
            <person name="Skliros D."/>
            <person name="Papazoglou P."/>
            <person name="Paraskevopoulou E.G."/>
            <person name="Gkizi D."/>
            <person name="Goumas D.E."/>
            <person name="Tjamos S."/>
            <person name="Flemetakis E."/>
        </authorList>
    </citation>
    <scope>NUCLEOTIDE SEQUENCE</scope>
</reference>
<gene>
    <name evidence="1" type="ORF">Medea1_0053</name>
</gene>
<dbReference type="Pfam" id="PF09048">
    <property type="entry name" value="Cro"/>
    <property type="match status" value="1"/>
</dbReference>
<organism evidence="1 2">
    <name type="scientific">Pseudomonas phage Medea1</name>
    <dbReference type="NCBI Taxonomy" id="2834256"/>
    <lineage>
        <taxon>Viruses</taxon>
        <taxon>Duplodnaviria</taxon>
        <taxon>Heunggongvirae</taxon>
        <taxon>Uroviricota</taxon>
        <taxon>Caudoviricetes</taxon>
        <taxon>Medeavirus</taxon>
        <taxon>Medeavirus medea1</taxon>
    </lineage>
</organism>
<dbReference type="Gene3D" id="3.30.240.10">
    <property type="entry name" value="CRO Repressor"/>
    <property type="match status" value="1"/>
</dbReference>
<name>A0A8E7FPQ4_9CAUD</name>
<dbReference type="GO" id="GO:0006355">
    <property type="term" value="P:regulation of DNA-templated transcription"/>
    <property type="evidence" value="ECO:0007669"/>
    <property type="project" value="InterPro"/>
</dbReference>
<protein>
    <submittedName>
        <fullName evidence="1">Regulatory protein Cro</fullName>
    </submittedName>
</protein>
<evidence type="ECO:0000313" key="1">
    <source>
        <dbReference type="EMBL" id="QVW29120.1"/>
    </source>
</evidence>
<proteinExistence type="predicted"/>